<dbReference type="Pfam" id="PF18974">
    <property type="entry name" value="DUF5710"/>
    <property type="match status" value="1"/>
</dbReference>
<dbReference type="AlphaFoldDB" id="A0AA97M4R1"/>
<sequence length="239" mass="27708">MADRRIWLDVPFAEKDEAKAAGARWDPKARRWYAPRPGMAALERWAAAPEVPDLLPGEDRSLGSGLFVDLVPSTCWFTNVRSCVEPRDWERLRRMITRRAHHRCEICGAREDRTVRRWLEAHERWVYDERARVQTLRRLICLCTDCHTVTHFGLAQVRGLAAQAFAHLREVTGMTEAQARRHVEDAFDVWEERSRVTWTLDLSMLTDAGIRPAPPPEAADRAAIAEERLRAEYGTRRRQ</sequence>
<proteinExistence type="predicted"/>
<keyword evidence="3" id="KW-1185">Reference proteome</keyword>
<reference evidence="2" key="1">
    <citation type="submission" date="2020-10" db="EMBL/GenBank/DDBJ databases">
        <title>De novo genome project of the cellulose decomposer Thermobifida halotolerans type strain.</title>
        <authorList>
            <person name="Nagy I."/>
            <person name="Horvath B."/>
            <person name="Kukolya J."/>
            <person name="Nagy I."/>
            <person name="Orsini M."/>
        </authorList>
    </citation>
    <scope>NUCLEOTIDE SEQUENCE</scope>
    <source>
        <strain evidence="2">DSM 44931</strain>
    </source>
</reference>
<feature type="domain" description="DUF5710" evidence="1">
    <location>
        <begin position="5"/>
        <end position="45"/>
    </location>
</feature>
<evidence type="ECO:0000313" key="3">
    <source>
        <dbReference type="Proteomes" id="UP000265719"/>
    </source>
</evidence>
<protein>
    <submittedName>
        <fullName evidence="2">DNA primase</fullName>
    </submittedName>
</protein>
<accession>A0AA97M4R1</accession>
<dbReference type="InterPro" id="IPR043764">
    <property type="entry name" value="DUF5710"/>
</dbReference>
<gene>
    <name evidence="2" type="ORF">NI17_003085</name>
</gene>
<evidence type="ECO:0000313" key="2">
    <source>
        <dbReference type="EMBL" id="UOE20245.1"/>
    </source>
</evidence>
<dbReference type="EMBL" id="CP063196">
    <property type="protein sequence ID" value="UOE20245.1"/>
    <property type="molecule type" value="Genomic_DNA"/>
</dbReference>
<name>A0AA97M4R1_9ACTN</name>
<organism evidence="2 3">
    <name type="scientific">Thermobifida halotolerans</name>
    <dbReference type="NCBI Taxonomy" id="483545"/>
    <lineage>
        <taxon>Bacteria</taxon>
        <taxon>Bacillati</taxon>
        <taxon>Actinomycetota</taxon>
        <taxon>Actinomycetes</taxon>
        <taxon>Streptosporangiales</taxon>
        <taxon>Nocardiopsidaceae</taxon>
        <taxon>Thermobifida</taxon>
    </lineage>
</organism>
<dbReference type="Proteomes" id="UP000265719">
    <property type="component" value="Chromosome"/>
</dbReference>
<dbReference type="KEGG" id="thao:NI17_003085"/>
<evidence type="ECO:0000259" key="1">
    <source>
        <dbReference type="Pfam" id="PF18974"/>
    </source>
</evidence>
<dbReference type="RefSeq" id="WP_068689586.1">
    <property type="nucleotide sequence ID" value="NZ_CP063196.1"/>
</dbReference>